<dbReference type="GO" id="GO:0006631">
    <property type="term" value="P:fatty acid metabolic process"/>
    <property type="evidence" value="ECO:0007669"/>
    <property type="project" value="TreeGrafter"/>
</dbReference>
<evidence type="ECO:0000313" key="4">
    <source>
        <dbReference type="WBParaSite" id="HPLM_0000355801-mRNA-1"/>
    </source>
</evidence>
<dbReference type="OrthoDB" id="5962536at2759"/>
<evidence type="ECO:0000313" key="2">
    <source>
        <dbReference type="EMBL" id="VDO21169.1"/>
    </source>
</evidence>
<dbReference type="GO" id="GO:0031966">
    <property type="term" value="C:mitochondrial membrane"/>
    <property type="evidence" value="ECO:0007669"/>
    <property type="project" value="TreeGrafter"/>
</dbReference>
<reference evidence="2 3" key="2">
    <citation type="submission" date="2018-11" db="EMBL/GenBank/DDBJ databases">
        <authorList>
            <consortium name="Pathogen Informatics"/>
        </authorList>
    </citation>
    <scope>NUCLEOTIDE SEQUENCE [LARGE SCALE GENOMIC DNA]</scope>
    <source>
        <strain evidence="2 3">MHpl1</strain>
    </source>
</reference>
<sequence>MQLPVHLLNLDALVSQAAGAGVISIWSHILWHMYTNAPTGQETHLARNLQNYCTLILNQFGFCFRLLIFSETISDCYLVPVSYTYDSVAEGVFLDELMGIPKKRESVFRVLCGVVKSLGKSRRCGSVRMHFGSPILLTVLSTHLLILQRMILDIIITGLHEKLVPWQTGHREKPDDRSLIRAIGYHVVHEAQSIISISLVSVVCSLLLCKFRQGVSINVLSADCQWLCDLIVADGSDVVGWHGGETSGRDAIEVFYALPHIHDSIERVIDEDADNYNICPVTSHRQLLNLAFNKNALVPLFALRSAIVGGVSGGGGEDGDGFYCVLHLQLAACKARWLPGFAELQWSLETIFCS</sequence>
<dbReference type="WBParaSite" id="HPLM_0000355801-mRNA-1">
    <property type="protein sequence ID" value="HPLM_0000355801-mRNA-1"/>
    <property type="gene ID" value="HPLM_0000355801"/>
</dbReference>
<gene>
    <name evidence="2" type="ORF">HPLM_LOCUS3550</name>
</gene>
<dbReference type="PANTHER" id="PTHR12563:SF23">
    <property type="entry name" value="BCDNA.GH07066"/>
    <property type="match status" value="1"/>
</dbReference>
<dbReference type="EMBL" id="UZAF01016127">
    <property type="protein sequence ID" value="VDO21169.1"/>
    <property type="molecule type" value="Genomic_DNA"/>
</dbReference>
<dbReference type="Pfam" id="PF19277">
    <property type="entry name" value="GPAT_C"/>
    <property type="match status" value="1"/>
</dbReference>
<dbReference type="GO" id="GO:0004366">
    <property type="term" value="F:glycerol-3-phosphate O-acyltransferase activity"/>
    <property type="evidence" value="ECO:0007669"/>
    <property type="project" value="TreeGrafter"/>
</dbReference>
<dbReference type="AlphaFoldDB" id="A0A0N4W1M8"/>
<name>A0A0N4W1M8_HAEPC</name>
<dbReference type="STRING" id="6290.A0A0N4W1M8"/>
<dbReference type="GO" id="GO:0019432">
    <property type="term" value="P:triglyceride biosynthetic process"/>
    <property type="evidence" value="ECO:0007669"/>
    <property type="project" value="TreeGrafter"/>
</dbReference>
<evidence type="ECO:0000313" key="3">
    <source>
        <dbReference type="Proteomes" id="UP000268014"/>
    </source>
</evidence>
<evidence type="ECO:0000259" key="1">
    <source>
        <dbReference type="Pfam" id="PF19277"/>
    </source>
</evidence>
<dbReference type="InterPro" id="IPR022284">
    <property type="entry name" value="GPAT/DHAPAT"/>
</dbReference>
<reference evidence="4" key="1">
    <citation type="submission" date="2017-02" db="UniProtKB">
        <authorList>
            <consortium name="WormBaseParasite"/>
        </authorList>
    </citation>
    <scope>IDENTIFICATION</scope>
</reference>
<proteinExistence type="predicted"/>
<protein>
    <submittedName>
        <fullName evidence="4">GPAT_C domain-containing protein</fullName>
    </submittedName>
</protein>
<accession>A0A0N4W1M8</accession>
<dbReference type="GO" id="GO:0006072">
    <property type="term" value="P:glycerol-3-phosphate metabolic process"/>
    <property type="evidence" value="ECO:0007669"/>
    <property type="project" value="TreeGrafter"/>
</dbReference>
<feature type="domain" description="GPAT/DHAPAT C-terminal" evidence="1">
    <location>
        <begin position="94"/>
        <end position="307"/>
    </location>
</feature>
<organism evidence="4">
    <name type="scientific">Haemonchus placei</name>
    <name type="common">Barber's pole worm</name>
    <dbReference type="NCBI Taxonomy" id="6290"/>
    <lineage>
        <taxon>Eukaryota</taxon>
        <taxon>Metazoa</taxon>
        <taxon>Ecdysozoa</taxon>
        <taxon>Nematoda</taxon>
        <taxon>Chromadorea</taxon>
        <taxon>Rhabditida</taxon>
        <taxon>Rhabditina</taxon>
        <taxon>Rhabditomorpha</taxon>
        <taxon>Strongyloidea</taxon>
        <taxon>Trichostrongylidae</taxon>
        <taxon>Haemonchus</taxon>
    </lineage>
</organism>
<dbReference type="InterPro" id="IPR045520">
    <property type="entry name" value="GPAT/DHAPAT_C"/>
</dbReference>
<keyword evidence="3" id="KW-1185">Reference proteome</keyword>
<dbReference type="GO" id="GO:0008654">
    <property type="term" value="P:phospholipid biosynthetic process"/>
    <property type="evidence" value="ECO:0007669"/>
    <property type="project" value="TreeGrafter"/>
</dbReference>
<dbReference type="PANTHER" id="PTHR12563">
    <property type="entry name" value="GLYCEROL-3-PHOSPHATE ACYLTRANSFERASE"/>
    <property type="match status" value="1"/>
</dbReference>
<dbReference type="Proteomes" id="UP000268014">
    <property type="component" value="Unassembled WGS sequence"/>
</dbReference>